<keyword evidence="2" id="KW-1185">Reference proteome</keyword>
<protein>
    <submittedName>
        <fullName evidence="1">Superinfection immunity protein</fullName>
    </submittedName>
</protein>
<dbReference type="Proteomes" id="UP001558850">
    <property type="component" value="Unassembled WGS sequence"/>
</dbReference>
<dbReference type="EMBL" id="JBFRCH010000002">
    <property type="protein sequence ID" value="MEX3931280.1"/>
    <property type="molecule type" value="Genomic_DNA"/>
</dbReference>
<evidence type="ECO:0000313" key="1">
    <source>
        <dbReference type="EMBL" id="MEX3931280.1"/>
    </source>
</evidence>
<accession>A0ACC6TVL3</accession>
<organism evidence="1 2">
    <name type="scientific">Paraburkholderia phymatum</name>
    <dbReference type="NCBI Taxonomy" id="148447"/>
    <lineage>
        <taxon>Bacteria</taxon>
        <taxon>Pseudomonadati</taxon>
        <taxon>Pseudomonadota</taxon>
        <taxon>Betaproteobacteria</taxon>
        <taxon>Burkholderiales</taxon>
        <taxon>Burkholderiaceae</taxon>
        <taxon>Paraburkholderia</taxon>
    </lineage>
</organism>
<gene>
    <name evidence="1" type="ORF">AB4Y32_05580</name>
</gene>
<comment type="caution">
    <text evidence="1">The sequence shown here is derived from an EMBL/GenBank/DDBJ whole genome shotgun (WGS) entry which is preliminary data.</text>
</comment>
<reference evidence="1" key="1">
    <citation type="submission" date="2024-07" db="EMBL/GenBank/DDBJ databases">
        <title>A survey of Mimosa microsymbionts across Brazilian biomes reveals a high diversity of Paraburkholderia nodulating endemic species, but also that Cupriavidus is common as a symbiont of widespread species.</title>
        <authorList>
            <person name="Rouws L."/>
            <person name="Barauna A."/>
            <person name="Beukes C."/>
            <person name="Rouws J.R.C."/>
            <person name="De Faria S.M."/>
            <person name="Gross E."/>
            <person name="Bueno Dos Reis Junior F."/>
            <person name="Simon M.F."/>
            <person name="Maluk M."/>
            <person name="Odee D.W."/>
            <person name="Kenicer G."/>
            <person name="Young J.P.W."/>
            <person name="Reis V.M."/>
            <person name="Zilli J."/>
            <person name="James E.K."/>
        </authorList>
    </citation>
    <scope>NUCLEOTIDE SEQUENCE</scope>
    <source>
        <strain evidence="1">EG181B</strain>
    </source>
</reference>
<sequence>MWAGLLLYFAPTFLALTRSHHRIKIVALINLLAGWTGYGWWVAYSLASGPVRGADGLRVRCRFGWHLRMNSGGPKCVEVRSAPYQSALVSAADQRGY</sequence>
<name>A0ACC6TVL3_9BURK</name>
<proteinExistence type="predicted"/>
<evidence type="ECO:0000313" key="2">
    <source>
        <dbReference type="Proteomes" id="UP001558850"/>
    </source>
</evidence>